<proteinExistence type="predicted"/>
<protein>
    <submittedName>
        <fullName evidence="1">Uncharacterized protein</fullName>
    </submittedName>
</protein>
<accession>A0A8K0SFX0</accession>
<evidence type="ECO:0000313" key="1">
    <source>
        <dbReference type="EMBL" id="KAH7305274.1"/>
    </source>
</evidence>
<dbReference type="Proteomes" id="UP000813444">
    <property type="component" value="Unassembled WGS sequence"/>
</dbReference>
<keyword evidence="2" id="KW-1185">Reference proteome</keyword>
<dbReference type="EMBL" id="JAGPNK010000019">
    <property type="protein sequence ID" value="KAH7305274.1"/>
    <property type="molecule type" value="Genomic_DNA"/>
</dbReference>
<reference evidence="1" key="1">
    <citation type="journal article" date="2021" name="Nat. Commun.">
        <title>Genetic determinants of endophytism in the Arabidopsis root mycobiome.</title>
        <authorList>
            <person name="Mesny F."/>
            <person name="Miyauchi S."/>
            <person name="Thiergart T."/>
            <person name="Pickel B."/>
            <person name="Atanasova L."/>
            <person name="Karlsson M."/>
            <person name="Huettel B."/>
            <person name="Barry K.W."/>
            <person name="Haridas S."/>
            <person name="Chen C."/>
            <person name="Bauer D."/>
            <person name="Andreopoulos W."/>
            <person name="Pangilinan J."/>
            <person name="LaButti K."/>
            <person name="Riley R."/>
            <person name="Lipzen A."/>
            <person name="Clum A."/>
            <person name="Drula E."/>
            <person name="Henrissat B."/>
            <person name="Kohler A."/>
            <person name="Grigoriev I.V."/>
            <person name="Martin F.M."/>
            <person name="Hacquard S."/>
        </authorList>
    </citation>
    <scope>NUCLEOTIDE SEQUENCE</scope>
    <source>
        <strain evidence="1">MPI-CAGE-CH-0235</strain>
    </source>
</reference>
<gene>
    <name evidence="1" type="ORF">B0I35DRAFT_484030</name>
</gene>
<dbReference type="AlphaFoldDB" id="A0A8K0SFX0"/>
<comment type="caution">
    <text evidence="1">The sequence shown here is derived from an EMBL/GenBank/DDBJ whole genome shotgun (WGS) entry which is preliminary data.</text>
</comment>
<evidence type="ECO:0000313" key="2">
    <source>
        <dbReference type="Proteomes" id="UP000813444"/>
    </source>
</evidence>
<organism evidence="1 2">
    <name type="scientific">Stachybotrys elegans</name>
    <dbReference type="NCBI Taxonomy" id="80388"/>
    <lineage>
        <taxon>Eukaryota</taxon>
        <taxon>Fungi</taxon>
        <taxon>Dikarya</taxon>
        <taxon>Ascomycota</taxon>
        <taxon>Pezizomycotina</taxon>
        <taxon>Sordariomycetes</taxon>
        <taxon>Hypocreomycetidae</taxon>
        <taxon>Hypocreales</taxon>
        <taxon>Stachybotryaceae</taxon>
        <taxon>Stachybotrys</taxon>
    </lineage>
</organism>
<sequence length="160" mass="17512">MTIIGEPSMVPGGDGEMRSLRALDDVLGHGAADHRSQCLSGRNEAFEVVVGPFIHNGSKTDTPYECFCTSVHAARNKPYHLSSCVLAGVEDIISGWDWSIASSNVTVDEGDTQYWRRSEIPNQLKARDLYDDVLSIYRASLRTWSVMGPDVHNTANEAAA</sequence>
<name>A0A8K0SFX0_9HYPO</name>